<organism evidence="7 8">
    <name type="scientific">Parvicella tangerina</name>
    <dbReference type="NCBI Taxonomy" id="2829795"/>
    <lineage>
        <taxon>Bacteria</taxon>
        <taxon>Pseudomonadati</taxon>
        <taxon>Bacteroidota</taxon>
        <taxon>Flavobacteriia</taxon>
        <taxon>Flavobacteriales</taxon>
        <taxon>Parvicellaceae</taxon>
        <taxon>Parvicella</taxon>
    </lineage>
</organism>
<feature type="domain" description="TM2" evidence="6">
    <location>
        <begin position="65"/>
        <end position="113"/>
    </location>
</feature>
<keyword evidence="2 5" id="KW-0812">Transmembrane</keyword>
<feature type="transmembrane region" description="Helical" evidence="5">
    <location>
        <begin position="94"/>
        <end position="118"/>
    </location>
</feature>
<accession>A0A916NJS9</accession>
<comment type="subcellular location">
    <subcellularLocation>
        <location evidence="1">Membrane</location>
        <topology evidence="1">Multi-pass membrane protein</topology>
    </subcellularLocation>
</comment>
<proteinExistence type="predicted"/>
<dbReference type="EMBL" id="OU015584">
    <property type="protein sequence ID" value="CAG5086494.1"/>
    <property type="molecule type" value="Genomic_DNA"/>
</dbReference>
<gene>
    <name evidence="7" type="ORF">CRYO30217_03143</name>
</gene>
<name>A0A916NJS9_9FLAO</name>
<evidence type="ECO:0000256" key="2">
    <source>
        <dbReference type="ARBA" id="ARBA00022692"/>
    </source>
</evidence>
<evidence type="ECO:0000256" key="3">
    <source>
        <dbReference type="ARBA" id="ARBA00022989"/>
    </source>
</evidence>
<evidence type="ECO:0000256" key="4">
    <source>
        <dbReference type="ARBA" id="ARBA00023136"/>
    </source>
</evidence>
<dbReference type="AlphaFoldDB" id="A0A916NJS9"/>
<sequence length="147" mass="16269">MIVNLPRHSQGGLGFFMAKKLFTILVLMLFTLSMSAQKSAILPQPQFQFLKGKNILNLRKRKTADHSKVVAASLDITLGLFGVHRLYLGTSPQIPVIYTLTLGGGGFLVLSDLGVILFTKDLEQYADNPHVIMWADANKEKSPQLED</sequence>
<keyword evidence="8" id="KW-1185">Reference proteome</keyword>
<evidence type="ECO:0000256" key="1">
    <source>
        <dbReference type="ARBA" id="ARBA00004141"/>
    </source>
</evidence>
<evidence type="ECO:0000256" key="5">
    <source>
        <dbReference type="SAM" id="Phobius"/>
    </source>
</evidence>
<dbReference type="GO" id="GO:0016020">
    <property type="term" value="C:membrane"/>
    <property type="evidence" value="ECO:0007669"/>
    <property type="project" value="UniProtKB-SubCell"/>
</dbReference>
<evidence type="ECO:0000313" key="8">
    <source>
        <dbReference type="Proteomes" id="UP000683507"/>
    </source>
</evidence>
<keyword evidence="4 5" id="KW-0472">Membrane</keyword>
<keyword evidence="3 5" id="KW-1133">Transmembrane helix</keyword>
<dbReference type="Proteomes" id="UP000683507">
    <property type="component" value="Chromosome"/>
</dbReference>
<dbReference type="InterPro" id="IPR007829">
    <property type="entry name" value="TM2"/>
</dbReference>
<reference evidence="7" key="1">
    <citation type="submission" date="2021-04" db="EMBL/GenBank/DDBJ databases">
        <authorList>
            <person name="Rodrigo-Torres L."/>
            <person name="Arahal R. D."/>
            <person name="Lucena T."/>
        </authorList>
    </citation>
    <scope>NUCLEOTIDE SEQUENCE</scope>
    <source>
        <strain evidence="7">AS29M-1</strain>
    </source>
</reference>
<evidence type="ECO:0000313" key="7">
    <source>
        <dbReference type="EMBL" id="CAG5086494.1"/>
    </source>
</evidence>
<evidence type="ECO:0000259" key="6">
    <source>
        <dbReference type="Pfam" id="PF05154"/>
    </source>
</evidence>
<feature type="transmembrane region" description="Helical" evidence="5">
    <location>
        <begin position="12"/>
        <end position="32"/>
    </location>
</feature>
<dbReference type="KEGG" id="ptan:CRYO30217_03143"/>
<dbReference type="Pfam" id="PF05154">
    <property type="entry name" value="TM2"/>
    <property type="match status" value="1"/>
</dbReference>
<protein>
    <recommendedName>
        <fullName evidence="6">TM2 domain-containing protein</fullName>
    </recommendedName>
</protein>